<evidence type="ECO:0000313" key="2">
    <source>
        <dbReference type="Proteomes" id="UP000199360"/>
    </source>
</evidence>
<gene>
    <name evidence="1" type="ORF">GA0070213_106342</name>
</gene>
<dbReference type="InterPro" id="IPR011990">
    <property type="entry name" value="TPR-like_helical_dom_sf"/>
</dbReference>
<dbReference type="AlphaFoldDB" id="A0A1C5IRM9"/>
<organism evidence="1 2">
    <name type="scientific">Micromonospora humi</name>
    <dbReference type="NCBI Taxonomy" id="745366"/>
    <lineage>
        <taxon>Bacteria</taxon>
        <taxon>Bacillati</taxon>
        <taxon>Actinomycetota</taxon>
        <taxon>Actinomycetes</taxon>
        <taxon>Micromonosporales</taxon>
        <taxon>Micromonosporaceae</taxon>
        <taxon>Micromonospora</taxon>
    </lineage>
</organism>
<protein>
    <submittedName>
        <fullName evidence="1">Uncharacterized protein</fullName>
    </submittedName>
</protein>
<dbReference type="Gene3D" id="1.10.10.10">
    <property type="entry name" value="Winged helix-like DNA-binding domain superfamily/Winged helix DNA-binding domain"/>
    <property type="match status" value="1"/>
</dbReference>
<dbReference type="InterPro" id="IPR036388">
    <property type="entry name" value="WH-like_DNA-bd_sf"/>
</dbReference>
<reference evidence="2" key="1">
    <citation type="submission" date="2016-06" db="EMBL/GenBank/DDBJ databases">
        <authorList>
            <person name="Varghese N."/>
            <person name="Submissions Spin"/>
        </authorList>
    </citation>
    <scope>NUCLEOTIDE SEQUENCE [LARGE SCALE GENOMIC DNA]</scope>
    <source>
        <strain evidence="2">DSM 45647</strain>
    </source>
</reference>
<dbReference type="Proteomes" id="UP000199360">
    <property type="component" value="Unassembled WGS sequence"/>
</dbReference>
<keyword evidence="2" id="KW-1185">Reference proteome</keyword>
<proteinExistence type="predicted"/>
<dbReference type="EMBL" id="FMDM01000006">
    <property type="protein sequence ID" value="SCG60436.1"/>
    <property type="molecule type" value="Genomic_DNA"/>
</dbReference>
<name>A0A1C5IRM9_9ACTN</name>
<sequence>MAFPRTYPPEFIDAAVRRVADTRSVKAYGAVTTVARQLDLDPRRVQKWVTRATTPTQPQNRDLTNGREARLAPGLLHCGRCRQPMNRTTPPGAPGTYRCPPGCRRQPLDSAAITDTVGRVILRHAARILPTTSAPLPPCLAAAHAHRVLARVTVGATASDIALTWRPALPPERTDKNPARRVTGARDIARRQPVRARQLLHQILTGVDPATAPAHPLHADAAALLAELHLRHGRAADATIWAAYAHRSAVQLHGHSHPDSLRALHLHAAVQRHAGHHQRAYHLYRQLGGHLSNSDGPHSPRTLAIHATTALVLHDLGHCHAAHILLTDTIATHRQQHPGHPAATRMTRQLTRIHGDCVARGHQHDT</sequence>
<dbReference type="Gene3D" id="1.25.40.10">
    <property type="entry name" value="Tetratricopeptide repeat domain"/>
    <property type="match status" value="1"/>
</dbReference>
<evidence type="ECO:0000313" key="1">
    <source>
        <dbReference type="EMBL" id="SCG60436.1"/>
    </source>
</evidence>
<dbReference type="RefSeq" id="WP_091063078.1">
    <property type="nucleotide sequence ID" value="NZ_FMDM01000006.1"/>
</dbReference>
<accession>A0A1C5IRM9</accession>
<dbReference type="OrthoDB" id="3356877at2"/>
<dbReference type="STRING" id="745366.GA0070213_106342"/>
<dbReference type="SUPFAM" id="SSF48452">
    <property type="entry name" value="TPR-like"/>
    <property type="match status" value="1"/>
</dbReference>